<dbReference type="InterPro" id="IPR039420">
    <property type="entry name" value="WalR-like"/>
</dbReference>
<dbReference type="GO" id="GO:0000156">
    <property type="term" value="F:phosphorelay response regulator activity"/>
    <property type="evidence" value="ECO:0007669"/>
    <property type="project" value="TreeGrafter"/>
</dbReference>
<dbReference type="PANTHER" id="PTHR48111">
    <property type="entry name" value="REGULATOR OF RPOS"/>
    <property type="match status" value="1"/>
</dbReference>
<keyword evidence="2 5" id="KW-0238">DNA-binding</keyword>
<dbReference type="EMBL" id="FPHL01000039">
    <property type="protein sequence ID" value="SFV65387.1"/>
    <property type="molecule type" value="Genomic_DNA"/>
</dbReference>
<dbReference type="Gene3D" id="3.40.50.2300">
    <property type="match status" value="1"/>
</dbReference>
<keyword evidence="1" id="KW-0805">Transcription regulation</keyword>
<dbReference type="Gene3D" id="1.10.10.10">
    <property type="entry name" value="Winged helix-like DNA-binding domain superfamily/Winged helix DNA-binding domain"/>
    <property type="match status" value="1"/>
</dbReference>
<dbReference type="SUPFAM" id="SSF46894">
    <property type="entry name" value="C-terminal effector domain of the bipartite response regulators"/>
    <property type="match status" value="1"/>
</dbReference>
<dbReference type="SMART" id="SM00448">
    <property type="entry name" value="REC"/>
    <property type="match status" value="1"/>
</dbReference>
<dbReference type="GO" id="GO:0000976">
    <property type="term" value="F:transcription cis-regulatory region binding"/>
    <property type="evidence" value="ECO:0007669"/>
    <property type="project" value="TreeGrafter"/>
</dbReference>
<accession>A0A1W1CI63</accession>
<evidence type="ECO:0000256" key="3">
    <source>
        <dbReference type="ARBA" id="ARBA00023163"/>
    </source>
</evidence>
<dbReference type="PANTHER" id="PTHR48111:SF67">
    <property type="entry name" value="TRANSCRIPTIONAL REGULATORY PROTEIN TCTD"/>
    <property type="match status" value="1"/>
</dbReference>
<dbReference type="Pfam" id="PF00072">
    <property type="entry name" value="Response_reg"/>
    <property type="match status" value="1"/>
</dbReference>
<dbReference type="GO" id="GO:0032993">
    <property type="term" value="C:protein-DNA complex"/>
    <property type="evidence" value="ECO:0007669"/>
    <property type="project" value="TreeGrafter"/>
</dbReference>
<dbReference type="GO" id="GO:0005829">
    <property type="term" value="C:cytosol"/>
    <property type="evidence" value="ECO:0007669"/>
    <property type="project" value="TreeGrafter"/>
</dbReference>
<dbReference type="InterPro" id="IPR001789">
    <property type="entry name" value="Sig_transdc_resp-reg_receiver"/>
</dbReference>
<dbReference type="SMART" id="SM00862">
    <property type="entry name" value="Trans_reg_C"/>
    <property type="match status" value="1"/>
</dbReference>
<organism evidence="5">
    <name type="scientific">hydrothermal vent metagenome</name>
    <dbReference type="NCBI Taxonomy" id="652676"/>
    <lineage>
        <taxon>unclassified sequences</taxon>
        <taxon>metagenomes</taxon>
        <taxon>ecological metagenomes</taxon>
    </lineage>
</organism>
<dbReference type="PROSITE" id="PS50110">
    <property type="entry name" value="RESPONSE_REGULATORY"/>
    <property type="match status" value="1"/>
</dbReference>
<name>A0A1W1CI63_9ZZZZ</name>
<dbReference type="InterPro" id="IPR011006">
    <property type="entry name" value="CheY-like_superfamily"/>
</dbReference>
<sequence>MMKILLLEDDKILCDSLKELLEYEGYDVDKAHRGTEVFDLTFPTVYDLYILDINVPDTDGFDVLSALREAGDDTPAIYITALTDINSISRGFEIGAEDYIKKPFDPEELIIRIKNKYERTGQWIVLGDIRYDPVSRAIEKEGKTVVLGEVQHNLFHRLITEQNKIVSSYTLMDMLEQPSANALRVNLAKLKNKLGIEIRNIRGQGYMIENV</sequence>
<evidence type="ECO:0000256" key="2">
    <source>
        <dbReference type="ARBA" id="ARBA00023125"/>
    </source>
</evidence>
<evidence type="ECO:0000259" key="4">
    <source>
        <dbReference type="PROSITE" id="PS50110"/>
    </source>
</evidence>
<proteinExistence type="predicted"/>
<feature type="domain" description="Response regulatory" evidence="4">
    <location>
        <begin position="3"/>
        <end position="117"/>
    </location>
</feature>
<dbReference type="GO" id="GO:0006355">
    <property type="term" value="P:regulation of DNA-templated transcription"/>
    <property type="evidence" value="ECO:0007669"/>
    <property type="project" value="InterPro"/>
</dbReference>
<gene>
    <name evidence="5" type="ORF">MNB_SV-10-1424</name>
</gene>
<dbReference type="InterPro" id="IPR036388">
    <property type="entry name" value="WH-like_DNA-bd_sf"/>
</dbReference>
<protein>
    <submittedName>
        <fullName evidence="5">DNA-binding response regulator CiaR</fullName>
    </submittedName>
</protein>
<dbReference type="AlphaFoldDB" id="A0A1W1CI63"/>
<keyword evidence="3" id="KW-0804">Transcription</keyword>
<reference evidence="5" key="1">
    <citation type="submission" date="2016-10" db="EMBL/GenBank/DDBJ databases">
        <authorList>
            <person name="de Groot N.N."/>
        </authorList>
    </citation>
    <scope>NUCLEOTIDE SEQUENCE</scope>
</reference>
<dbReference type="InterPro" id="IPR001867">
    <property type="entry name" value="OmpR/PhoB-type_DNA-bd"/>
</dbReference>
<dbReference type="InterPro" id="IPR016032">
    <property type="entry name" value="Sig_transdc_resp-reg_C-effctor"/>
</dbReference>
<evidence type="ECO:0000313" key="5">
    <source>
        <dbReference type="EMBL" id="SFV65387.1"/>
    </source>
</evidence>
<evidence type="ECO:0000256" key="1">
    <source>
        <dbReference type="ARBA" id="ARBA00023015"/>
    </source>
</evidence>
<dbReference type="SUPFAM" id="SSF52172">
    <property type="entry name" value="CheY-like"/>
    <property type="match status" value="1"/>
</dbReference>